<dbReference type="AlphaFoldDB" id="A0A226X0K6"/>
<protein>
    <submittedName>
        <fullName evidence="1">Uncharacterized protein</fullName>
    </submittedName>
</protein>
<accession>A0A226X0K6</accession>
<dbReference type="EMBL" id="MTHB01000126">
    <property type="protein sequence ID" value="OXC76408.1"/>
    <property type="molecule type" value="Genomic_DNA"/>
</dbReference>
<gene>
    <name evidence="1" type="ORF">BSU04_22385</name>
</gene>
<proteinExistence type="predicted"/>
<name>A0A226X0K6_CABSO</name>
<reference evidence="2" key="1">
    <citation type="submission" date="2017-01" db="EMBL/GenBank/DDBJ databases">
        <title>Genome Analysis of Deinococcus marmoris KOPRI26562.</title>
        <authorList>
            <person name="Kim J.H."/>
            <person name="Oh H.-M."/>
        </authorList>
    </citation>
    <scope>NUCLEOTIDE SEQUENCE [LARGE SCALE GENOMIC DNA]</scope>
    <source>
        <strain evidence="2">PAMC 26633</strain>
    </source>
</reference>
<comment type="caution">
    <text evidence="1">The sequence shown here is derived from an EMBL/GenBank/DDBJ whole genome shotgun (WGS) entry which is preliminary data.</text>
</comment>
<evidence type="ECO:0000313" key="1">
    <source>
        <dbReference type="EMBL" id="OXC76408.1"/>
    </source>
</evidence>
<dbReference type="Proteomes" id="UP000214720">
    <property type="component" value="Unassembled WGS sequence"/>
</dbReference>
<sequence>MKSEGLRRDALLYRVYCLITHRGYQRAYRTTILDDAST</sequence>
<evidence type="ECO:0000313" key="2">
    <source>
        <dbReference type="Proteomes" id="UP000214720"/>
    </source>
</evidence>
<organism evidence="1 2">
    <name type="scientific">Caballeronia sordidicola</name>
    <name type="common">Burkholderia sordidicola</name>
    <dbReference type="NCBI Taxonomy" id="196367"/>
    <lineage>
        <taxon>Bacteria</taxon>
        <taxon>Pseudomonadati</taxon>
        <taxon>Pseudomonadota</taxon>
        <taxon>Betaproteobacteria</taxon>
        <taxon>Burkholderiales</taxon>
        <taxon>Burkholderiaceae</taxon>
        <taxon>Caballeronia</taxon>
    </lineage>
</organism>